<dbReference type="InterPro" id="IPR050640">
    <property type="entry name" value="Bact_2-comp_sensor_kinase"/>
</dbReference>
<dbReference type="Proteomes" id="UP001479606">
    <property type="component" value="Unassembled WGS sequence"/>
</dbReference>
<proteinExistence type="predicted"/>
<keyword evidence="4" id="KW-1185">Reference proteome</keyword>
<dbReference type="PANTHER" id="PTHR34220:SF7">
    <property type="entry name" value="SENSOR HISTIDINE KINASE YPDA"/>
    <property type="match status" value="1"/>
</dbReference>
<evidence type="ECO:0000313" key="3">
    <source>
        <dbReference type="EMBL" id="MEL5993458.1"/>
    </source>
</evidence>
<organism evidence="3 4">
    <name type="scientific">Hymenobacter segetis</name>
    <dbReference type="NCBI Taxonomy" id="2025509"/>
    <lineage>
        <taxon>Bacteria</taxon>
        <taxon>Pseudomonadati</taxon>
        <taxon>Bacteroidota</taxon>
        <taxon>Cytophagia</taxon>
        <taxon>Cytophagales</taxon>
        <taxon>Hymenobacteraceae</taxon>
        <taxon>Hymenobacter</taxon>
    </lineage>
</organism>
<protein>
    <submittedName>
        <fullName evidence="3">Histidine kinase</fullName>
    </submittedName>
</protein>
<comment type="caution">
    <text evidence="3">The sequence shown here is derived from an EMBL/GenBank/DDBJ whole genome shotgun (WGS) entry which is preliminary data.</text>
</comment>
<feature type="transmembrane region" description="Helical" evidence="1">
    <location>
        <begin position="150"/>
        <end position="168"/>
    </location>
</feature>
<dbReference type="GO" id="GO:0016301">
    <property type="term" value="F:kinase activity"/>
    <property type="evidence" value="ECO:0007669"/>
    <property type="project" value="UniProtKB-KW"/>
</dbReference>
<name>A0ABU9LU43_9BACT</name>
<keyword evidence="3" id="KW-0808">Transferase</keyword>
<sequence>MQTQLPSAVALPHSASCAPAADSNAPAAQPWVTTTEPSQLRSIWERRWWILLGTAGFAFSNEHQPWLHPVNYGISFAISLLYFVGLWLANGYTSDWLNHGLGWTERPVRRLLLTVGASLLASLFVILLIGEGITVLLWHQSPLAIFQRNVAGQMVAPLVMTVIVSLFMHSRSFLLGWREATVRVERLEKETAVARLDSLRRQVDPHFLFNSLNALTSLVEENDPARAVRFIRQLSQVYRYVLDSESQELVPLADEIAFAESYLYLQKTRLGDALAVEMDLPPAAVAPYYVPPLALQLLLENVLKHNAAYQADPLRLRVTLDPVAHTLTVRNTRRPRRLAPGESSGRGLANLAARYAFLTDKPVVSGEENGEFVVTLPLLVI</sequence>
<dbReference type="Pfam" id="PF06580">
    <property type="entry name" value="His_kinase"/>
    <property type="match status" value="1"/>
</dbReference>
<evidence type="ECO:0000259" key="2">
    <source>
        <dbReference type="Pfam" id="PF06580"/>
    </source>
</evidence>
<dbReference type="EMBL" id="JBCEVZ010000006">
    <property type="protein sequence ID" value="MEL5993458.1"/>
    <property type="molecule type" value="Genomic_DNA"/>
</dbReference>
<keyword evidence="1" id="KW-0812">Transmembrane</keyword>
<keyword evidence="3" id="KW-0418">Kinase</keyword>
<feature type="transmembrane region" description="Helical" evidence="1">
    <location>
        <begin position="111"/>
        <end position="138"/>
    </location>
</feature>
<gene>
    <name evidence="3" type="ORF">AAFH49_04505</name>
</gene>
<evidence type="ECO:0000313" key="4">
    <source>
        <dbReference type="Proteomes" id="UP001479606"/>
    </source>
</evidence>
<dbReference type="RefSeq" id="WP_342296307.1">
    <property type="nucleotide sequence ID" value="NZ_JBCEVZ010000006.1"/>
</dbReference>
<feature type="domain" description="Signal transduction histidine kinase internal region" evidence="2">
    <location>
        <begin position="194"/>
        <end position="274"/>
    </location>
</feature>
<keyword evidence="1" id="KW-0472">Membrane</keyword>
<dbReference type="InterPro" id="IPR010559">
    <property type="entry name" value="Sig_transdc_His_kin_internal"/>
</dbReference>
<evidence type="ECO:0000256" key="1">
    <source>
        <dbReference type="SAM" id="Phobius"/>
    </source>
</evidence>
<keyword evidence="1" id="KW-1133">Transmembrane helix</keyword>
<dbReference type="PANTHER" id="PTHR34220">
    <property type="entry name" value="SENSOR HISTIDINE KINASE YPDA"/>
    <property type="match status" value="1"/>
</dbReference>
<accession>A0ABU9LU43</accession>
<feature type="transmembrane region" description="Helical" evidence="1">
    <location>
        <begin position="70"/>
        <end position="90"/>
    </location>
</feature>
<reference evidence="3 4" key="1">
    <citation type="journal article" date="2018" name="Arch. Microbiol.">
        <title>Hymenobacter segetis sp. nov., isolated from soil.</title>
        <authorList>
            <person name="Ten L.N."/>
            <person name="Lim S.J."/>
            <person name="Kim B.O."/>
            <person name="Kang I.K."/>
            <person name="Jung H.Y."/>
        </authorList>
    </citation>
    <scope>NUCLEOTIDE SEQUENCE [LARGE SCALE GENOMIC DNA]</scope>
    <source>
        <strain evidence="3 4">S7-3-11</strain>
    </source>
</reference>